<evidence type="ECO:0000313" key="3">
    <source>
        <dbReference type="EMBL" id="MBU5628204.1"/>
    </source>
</evidence>
<proteinExistence type="predicted"/>
<evidence type="ECO:0000313" key="4">
    <source>
        <dbReference type="Proteomes" id="UP000787672"/>
    </source>
</evidence>
<evidence type="ECO:0000259" key="2">
    <source>
        <dbReference type="Pfam" id="PF13529"/>
    </source>
</evidence>
<name>A0ABS6FD34_9FIRM</name>
<keyword evidence="1" id="KW-0812">Transmembrane</keyword>
<keyword evidence="1" id="KW-1133">Transmembrane helix</keyword>
<evidence type="ECO:0000256" key="1">
    <source>
        <dbReference type="SAM" id="Phobius"/>
    </source>
</evidence>
<keyword evidence="4" id="KW-1185">Reference proteome</keyword>
<comment type="caution">
    <text evidence="3">The sequence shown here is derived from an EMBL/GenBank/DDBJ whole genome shotgun (WGS) entry which is preliminary data.</text>
</comment>
<dbReference type="EMBL" id="JAHLQN010000001">
    <property type="protein sequence ID" value="MBU5628204.1"/>
    <property type="molecule type" value="Genomic_DNA"/>
</dbReference>
<dbReference type="Pfam" id="PF13529">
    <property type="entry name" value="Peptidase_C39_2"/>
    <property type="match status" value="1"/>
</dbReference>
<feature type="domain" description="Peptidase C39-like" evidence="2">
    <location>
        <begin position="284"/>
        <end position="417"/>
    </location>
</feature>
<feature type="transmembrane region" description="Helical" evidence="1">
    <location>
        <begin position="59"/>
        <end position="81"/>
    </location>
</feature>
<keyword evidence="1" id="KW-0472">Membrane</keyword>
<reference evidence="3 4" key="1">
    <citation type="submission" date="2021-06" db="EMBL/GenBank/DDBJ databases">
        <authorList>
            <person name="Sun Q."/>
            <person name="Li D."/>
        </authorList>
    </citation>
    <scope>NUCLEOTIDE SEQUENCE [LARGE SCALE GENOMIC DNA]</scope>
    <source>
        <strain evidence="3 4">MSJ-2</strain>
    </source>
</reference>
<dbReference type="InterPro" id="IPR039564">
    <property type="entry name" value="Peptidase_C39-like"/>
</dbReference>
<gene>
    <name evidence="3" type="ORF">KQI82_14935</name>
</gene>
<dbReference type="Proteomes" id="UP000787672">
    <property type="component" value="Unassembled WGS sequence"/>
</dbReference>
<sequence length="449" mass="48045">MSEHNHTGLDEAASVASNTMQAVRTGKAISAAAKGAAAGGPYGAAIGAALSARKHIGKIAVAALVLLALPLLFILLLPGIIFGSLTDSGVSGAAGQPILNDNAAITENMNQAAFAINQILGEGIENVQERIANDFAGTGGDHYEVVNPYEGDLISNANLFISQYCAAKNLDFAAISLTDMEQILRAGLTHLYSFSRTMEVRTVPAEEDGEEDTAETWYIYTIRYNGEAYFADTIFALTDEQKGLAENYAENLSLFLGDGLFQYAPSTNTITALGDVRFTDGETEVIYFNQLDERYANQPYGTDHIGGYGCGPTSMAIVVSSLTSETVDPVQMARWAYEHGYWCSKSGSYHTLIPGAAQAWGLSVEGCTASEPQRILDALADGKLVVALMTKGHFTKSGHFIVLRGVQDEKILVADPASYRRSQKVWELSIILNEASRRAGAGGPFWIIG</sequence>
<organism evidence="3 4">
    <name type="scientific">Dysosmobacter acutus</name>
    <dbReference type="NCBI Taxonomy" id="2841504"/>
    <lineage>
        <taxon>Bacteria</taxon>
        <taxon>Bacillati</taxon>
        <taxon>Bacillota</taxon>
        <taxon>Clostridia</taxon>
        <taxon>Eubacteriales</taxon>
        <taxon>Oscillospiraceae</taxon>
        <taxon>Dysosmobacter</taxon>
    </lineage>
</organism>
<dbReference type="RefSeq" id="WP_216633479.1">
    <property type="nucleotide sequence ID" value="NZ_JAHLQN010000001.1"/>
</dbReference>
<accession>A0ABS6FD34</accession>
<protein>
    <submittedName>
        <fullName evidence="3">C39 family peptidase</fullName>
    </submittedName>
</protein>